<keyword evidence="11" id="KW-0175">Coiled coil</keyword>
<evidence type="ECO:0000256" key="10">
    <source>
        <dbReference type="ARBA" id="ARBA00039251"/>
    </source>
</evidence>
<feature type="compositionally biased region" description="Polar residues" evidence="12">
    <location>
        <begin position="51"/>
        <end position="60"/>
    </location>
</feature>
<dbReference type="AlphaFoldDB" id="G8ZYZ6"/>
<feature type="coiled-coil region" evidence="11">
    <location>
        <begin position="630"/>
        <end position="657"/>
    </location>
</feature>
<evidence type="ECO:0000259" key="13">
    <source>
        <dbReference type="PROSITE" id="PS50195"/>
    </source>
</evidence>
<keyword evidence="8" id="KW-0446">Lipid-binding</keyword>
<evidence type="ECO:0000256" key="11">
    <source>
        <dbReference type="SAM" id="Coils"/>
    </source>
</evidence>
<sequence>MVVGKTRNSYAVLEEDNPTVEQQQDGESKRKEEELPNETKDAFNAEEQENIDSGKNTPENSKNHNPESPTATDESSTTDKEPESIPLDCSKDSEFEKNSIPDSQQRNESLEDASVEMDSTDEVSGRNDDDLRDSSVDPAMVHTAITEKDNPFMQVPNDESGGIILESSQPNSKLMVNPNDAYEDDIDDLLPLKHGSAGNNHNSSGEDSIDVRRHSSAGTIQHKGGTGEYSNTDKVQILEANKLSEGQGRTYIGYTIKYKGNMVRRRYSDFESLRNVLVKLFPMSLIPPIPEKQSIKTYGKAIATSKPSYLLPSEGTGSVDLSLSVINGSVNNSDERLIRHRIRMLTGFLNKLLQNAEITRTSIISDFLDPNNSNWSDFIASSATFSSLPKSPLQCNPLDPTTTTRIHACLPIPYSASQSLLHKDGPAPSAETKDGFQGIEKDYKRYESILSDGFYKYSRRITKNMYDLKHSMKDLSEAYAQFASNQGQGADLAEDFSHISDAFDESAVQLESTVGRFYYNVNEPLSECVHMAGSARDLIKFRKLKRIQLEMIKKALASKKSQLEKLEEHEKELQKIDADIDQEMSKSQRVNLQHPQPKTYSGRLLNKFNKLASMVKETVNYQDPDLETSMSTLKTEIQQLEESLEVAESDMKVITTVIRDQKLKEFSQEREEELSEILRNYSKYLREYAQRNLEIWREVKSTQT</sequence>
<evidence type="ECO:0000256" key="8">
    <source>
        <dbReference type="ARBA" id="ARBA00023121"/>
    </source>
</evidence>
<evidence type="ECO:0000256" key="5">
    <source>
        <dbReference type="ARBA" id="ARBA00022753"/>
    </source>
</evidence>
<organism evidence="14 15">
    <name type="scientific">Torulaspora delbrueckii</name>
    <name type="common">Yeast</name>
    <name type="synonym">Candida colliculosa</name>
    <dbReference type="NCBI Taxonomy" id="4950"/>
    <lineage>
        <taxon>Eukaryota</taxon>
        <taxon>Fungi</taxon>
        <taxon>Dikarya</taxon>
        <taxon>Ascomycota</taxon>
        <taxon>Saccharomycotina</taxon>
        <taxon>Saccharomycetes</taxon>
        <taxon>Saccharomycetales</taxon>
        <taxon>Saccharomycetaceae</taxon>
        <taxon>Torulaspora</taxon>
    </lineage>
</organism>
<dbReference type="PROSITE" id="PS50195">
    <property type="entry name" value="PX"/>
    <property type="match status" value="1"/>
</dbReference>
<keyword evidence="7" id="KW-0072">Autophagy</keyword>
<dbReference type="GO" id="GO:0016236">
    <property type="term" value="P:macroautophagy"/>
    <property type="evidence" value="ECO:0007669"/>
    <property type="project" value="EnsemblFungi"/>
</dbReference>
<dbReference type="PANTHER" id="PTHR46979">
    <property type="entry name" value="SORTING NEXIN-41"/>
    <property type="match status" value="1"/>
</dbReference>
<evidence type="ECO:0000256" key="1">
    <source>
        <dbReference type="ARBA" id="ARBA00004481"/>
    </source>
</evidence>
<dbReference type="eggNOG" id="KOG2273">
    <property type="taxonomic scope" value="Eukaryota"/>
</dbReference>
<feature type="coiled-coil region" evidence="11">
    <location>
        <begin position="549"/>
        <end position="586"/>
    </location>
</feature>
<dbReference type="InParanoid" id="G8ZYZ6"/>
<dbReference type="InterPro" id="IPR051079">
    <property type="entry name" value="Sorting_Nexin_Autophagy"/>
</dbReference>
<dbReference type="Gene3D" id="3.30.1520.10">
    <property type="entry name" value="Phox-like domain"/>
    <property type="match status" value="1"/>
</dbReference>
<dbReference type="GO" id="GO:0034045">
    <property type="term" value="C:phagophore assembly site membrane"/>
    <property type="evidence" value="ECO:0007669"/>
    <property type="project" value="UniProtKB-SubCell"/>
</dbReference>
<keyword evidence="9" id="KW-0472">Membrane</keyword>
<dbReference type="EMBL" id="HE616748">
    <property type="protein sequence ID" value="CCE93621.1"/>
    <property type="molecule type" value="Genomic_DNA"/>
</dbReference>
<dbReference type="GO" id="GO:0032258">
    <property type="term" value="P:cytoplasm to vacuole targeting by the Cvt pathway"/>
    <property type="evidence" value="ECO:0007669"/>
    <property type="project" value="EnsemblFungi"/>
</dbReference>
<dbReference type="Gene3D" id="1.20.1270.60">
    <property type="entry name" value="Arfaptin homology (AH) domain/BAR domain"/>
    <property type="match status" value="1"/>
</dbReference>
<dbReference type="Pfam" id="PF00787">
    <property type="entry name" value="PX"/>
    <property type="match status" value="1"/>
</dbReference>
<evidence type="ECO:0000256" key="4">
    <source>
        <dbReference type="ARBA" id="ARBA00022448"/>
    </source>
</evidence>
<evidence type="ECO:0000256" key="3">
    <source>
        <dbReference type="ARBA" id="ARBA00010883"/>
    </source>
</evidence>
<feature type="compositionally biased region" description="Acidic residues" evidence="12">
    <location>
        <begin position="110"/>
        <end position="121"/>
    </location>
</feature>
<name>G8ZYZ6_TORDE</name>
<accession>G8ZYZ6</accession>
<dbReference type="FunCoup" id="G8ZYZ6">
    <property type="interactions" value="171"/>
</dbReference>
<dbReference type="STRING" id="1076872.G8ZYZ6"/>
<dbReference type="InterPro" id="IPR001683">
    <property type="entry name" value="PX_dom"/>
</dbReference>
<dbReference type="GeneID" id="11504837"/>
<dbReference type="PANTHER" id="PTHR46979:SF1">
    <property type="entry name" value="AUTOPHAGY-RELATED PROTEIN 20"/>
    <property type="match status" value="1"/>
</dbReference>
<dbReference type="OrthoDB" id="289314at2759"/>
<dbReference type="SMART" id="SM00312">
    <property type="entry name" value="PX"/>
    <property type="match status" value="1"/>
</dbReference>
<keyword evidence="5" id="KW-0967">Endosome</keyword>
<evidence type="ECO:0000256" key="2">
    <source>
        <dbReference type="ARBA" id="ARBA00004623"/>
    </source>
</evidence>
<dbReference type="InterPro" id="IPR027267">
    <property type="entry name" value="AH/BAR_dom_sf"/>
</dbReference>
<feature type="compositionally biased region" description="Basic and acidic residues" evidence="12">
    <location>
        <begin position="26"/>
        <end position="43"/>
    </location>
</feature>
<evidence type="ECO:0000256" key="9">
    <source>
        <dbReference type="ARBA" id="ARBA00023136"/>
    </source>
</evidence>
<proteinExistence type="inferred from homology"/>
<evidence type="ECO:0000313" key="15">
    <source>
        <dbReference type="Proteomes" id="UP000005627"/>
    </source>
</evidence>
<keyword evidence="15" id="KW-1185">Reference proteome</keyword>
<evidence type="ECO:0000256" key="7">
    <source>
        <dbReference type="ARBA" id="ARBA00023006"/>
    </source>
</evidence>
<comment type="similarity">
    <text evidence="3">Belongs to the sorting nexin family.</text>
</comment>
<dbReference type="GO" id="GO:0000422">
    <property type="term" value="P:autophagy of mitochondrion"/>
    <property type="evidence" value="ECO:0007669"/>
    <property type="project" value="EnsemblFungi"/>
</dbReference>
<dbReference type="CDD" id="cd06867">
    <property type="entry name" value="PX_SNX41_42"/>
    <property type="match status" value="1"/>
</dbReference>
<dbReference type="Proteomes" id="UP000005627">
    <property type="component" value="Chromosome 7"/>
</dbReference>
<evidence type="ECO:0000256" key="6">
    <source>
        <dbReference type="ARBA" id="ARBA00022927"/>
    </source>
</evidence>
<feature type="domain" description="PX" evidence="13">
    <location>
        <begin position="230"/>
        <end position="375"/>
    </location>
</feature>
<feature type="region of interest" description="Disordered" evidence="12">
    <location>
        <begin position="1"/>
        <end position="135"/>
    </location>
</feature>
<reference evidence="14 15" key="1">
    <citation type="journal article" date="2011" name="Proc. Natl. Acad. Sci. U.S.A.">
        <title>Evolutionary erosion of yeast sex chromosomes by mating-type switching accidents.</title>
        <authorList>
            <person name="Gordon J.L."/>
            <person name="Armisen D."/>
            <person name="Proux-Wera E."/>
            <person name="Oheigeartaigh S.S."/>
            <person name="Byrne K.P."/>
            <person name="Wolfe K.H."/>
        </authorList>
    </citation>
    <scope>NUCLEOTIDE SEQUENCE [LARGE SCALE GENOMIC DNA]</scope>
    <source>
        <strain evidence="15">ATCC 10662 / CBS 1146 / NBRC 0425 / NCYC 2629 / NRRL Y-866</strain>
    </source>
</reference>
<dbReference type="RefSeq" id="XP_003682832.1">
    <property type="nucleotide sequence ID" value="XM_003682784.1"/>
</dbReference>
<feature type="compositionally biased region" description="Basic and acidic residues" evidence="12">
    <location>
        <begin position="123"/>
        <end position="135"/>
    </location>
</feature>
<dbReference type="GO" id="GO:0034498">
    <property type="term" value="P:early endosome to Golgi transport"/>
    <property type="evidence" value="ECO:0007669"/>
    <property type="project" value="EnsemblFungi"/>
</dbReference>
<dbReference type="SUPFAM" id="SSF103657">
    <property type="entry name" value="BAR/IMD domain-like"/>
    <property type="match status" value="1"/>
</dbReference>
<protein>
    <recommendedName>
        <fullName evidence="10">Autophagy-related protein 20</fullName>
    </recommendedName>
</protein>
<dbReference type="GO" id="GO:0032266">
    <property type="term" value="F:phosphatidylinositol-3-phosphate binding"/>
    <property type="evidence" value="ECO:0007669"/>
    <property type="project" value="EnsemblFungi"/>
</dbReference>
<dbReference type="GO" id="GO:0005829">
    <property type="term" value="C:cytosol"/>
    <property type="evidence" value="ECO:0007669"/>
    <property type="project" value="GOC"/>
</dbReference>
<comment type="subcellular location">
    <subcellularLocation>
        <location evidence="1">Endosome membrane</location>
        <topology evidence="1">Peripheral membrane protein</topology>
    </subcellularLocation>
    <subcellularLocation>
        <location evidence="2">Preautophagosomal structure membrane</location>
        <topology evidence="2">Peripheral membrane protein</topology>
    </subcellularLocation>
</comment>
<dbReference type="KEGG" id="tdl:TDEL_0G02540"/>
<keyword evidence="4" id="KW-0813">Transport</keyword>
<evidence type="ECO:0000313" key="14">
    <source>
        <dbReference type="EMBL" id="CCE93621.1"/>
    </source>
</evidence>
<keyword evidence="6" id="KW-0653">Protein transport</keyword>
<feature type="compositionally biased region" description="Polar residues" evidence="12">
    <location>
        <begin position="66"/>
        <end position="75"/>
    </location>
</feature>
<evidence type="ECO:0000256" key="12">
    <source>
        <dbReference type="SAM" id="MobiDB-lite"/>
    </source>
</evidence>
<dbReference type="InterPro" id="IPR044106">
    <property type="entry name" value="PX_Snx41/Atg20"/>
</dbReference>
<feature type="compositionally biased region" description="Basic and acidic residues" evidence="12">
    <location>
        <begin position="77"/>
        <end position="99"/>
    </location>
</feature>
<dbReference type="InterPro" id="IPR036871">
    <property type="entry name" value="PX_dom_sf"/>
</dbReference>
<dbReference type="SUPFAM" id="SSF64268">
    <property type="entry name" value="PX domain"/>
    <property type="match status" value="1"/>
</dbReference>
<dbReference type="HOGENOM" id="CLU_014456_2_1_1"/>
<dbReference type="GO" id="GO:0010009">
    <property type="term" value="C:cytoplasmic side of endosome membrane"/>
    <property type="evidence" value="ECO:0007669"/>
    <property type="project" value="EnsemblFungi"/>
</dbReference>
<gene>
    <name evidence="14" type="primary">TDEL0G02540</name>
    <name evidence="14" type="ORF">TDEL_0G02540</name>
</gene>